<dbReference type="AlphaFoldDB" id="A0A2T2WMF0"/>
<gene>
    <name evidence="1" type="ORF">C7B45_03540</name>
</gene>
<dbReference type="EMBL" id="PXYV01000006">
    <property type="protein sequence ID" value="PSR23396.1"/>
    <property type="molecule type" value="Genomic_DNA"/>
</dbReference>
<protein>
    <submittedName>
        <fullName evidence="1">Uncharacterized protein</fullName>
    </submittedName>
</protein>
<sequence>MSQTSVVTVTLLPRWFPGRRRFVVWNHGFPRLLQGPNVLALLEGMTLEEFRLAGDPEPVVLPYLSRVHPLLQGEPVPPLFGPGQAVTIHPDPLDDQLVRWISSTEDQQANRHISLTLEFAEPPQAAFIELVSLTLQIAVNGDLSTTEGRTRLRALVDAY</sequence>
<comment type="caution">
    <text evidence="1">The sequence shown here is derived from an EMBL/GenBank/DDBJ whole genome shotgun (WGS) entry which is preliminary data.</text>
</comment>
<organism evidence="1 2">
    <name type="scientific">Sulfobacillus acidophilus</name>
    <dbReference type="NCBI Taxonomy" id="53633"/>
    <lineage>
        <taxon>Bacteria</taxon>
        <taxon>Bacillati</taxon>
        <taxon>Bacillota</taxon>
        <taxon>Clostridia</taxon>
        <taxon>Eubacteriales</taxon>
        <taxon>Clostridiales Family XVII. Incertae Sedis</taxon>
        <taxon>Sulfobacillus</taxon>
    </lineage>
</organism>
<name>A0A2T2WMF0_9FIRM</name>
<dbReference type="Proteomes" id="UP000241848">
    <property type="component" value="Unassembled WGS sequence"/>
</dbReference>
<evidence type="ECO:0000313" key="2">
    <source>
        <dbReference type="Proteomes" id="UP000241848"/>
    </source>
</evidence>
<reference evidence="1 2" key="1">
    <citation type="journal article" date="2014" name="BMC Genomics">
        <title>Comparison of environmental and isolate Sulfobacillus genomes reveals diverse carbon, sulfur, nitrogen, and hydrogen metabolisms.</title>
        <authorList>
            <person name="Justice N.B."/>
            <person name="Norman A."/>
            <person name="Brown C.T."/>
            <person name="Singh A."/>
            <person name="Thomas B.C."/>
            <person name="Banfield J.F."/>
        </authorList>
    </citation>
    <scope>NUCLEOTIDE SEQUENCE [LARGE SCALE GENOMIC DNA]</scope>
    <source>
        <strain evidence="1">AMDSBA3</strain>
    </source>
</reference>
<evidence type="ECO:0000313" key="1">
    <source>
        <dbReference type="EMBL" id="PSR23396.1"/>
    </source>
</evidence>
<proteinExistence type="predicted"/>
<accession>A0A2T2WMF0</accession>